<dbReference type="Gene3D" id="1.20.120.1220">
    <property type="match status" value="1"/>
</dbReference>
<feature type="domain" description="Prepilin type IV endopeptidase peptidase" evidence="3">
    <location>
        <begin position="10"/>
        <end position="113"/>
    </location>
</feature>
<dbReference type="Pfam" id="PF01478">
    <property type="entry name" value="Peptidase_A24"/>
    <property type="match status" value="1"/>
</dbReference>
<dbReference type="EMBL" id="JBHSMZ010000026">
    <property type="protein sequence ID" value="MFC5552282.1"/>
    <property type="molecule type" value="Genomic_DNA"/>
</dbReference>
<keyword evidence="2" id="KW-0472">Membrane</keyword>
<protein>
    <submittedName>
        <fullName evidence="4">Prepilin peptidase</fullName>
    </submittedName>
</protein>
<feature type="transmembrane region" description="Helical" evidence="2">
    <location>
        <begin position="31"/>
        <end position="48"/>
    </location>
</feature>
<organism evidence="4 5">
    <name type="scientific">Massilia aerilata</name>
    <dbReference type="NCBI Taxonomy" id="453817"/>
    <lineage>
        <taxon>Bacteria</taxon>
        <taxon>Pseudomonadati</taxon>
        <taxon>Pseudomonadota</taxon>
        <taxon>Betaproteobacteria</taxon>
        <taxon>Burkholderiales</taxon>
        <taxon>Oxalobacteraceae</taxon>
        <taxon>Telluria group</taxon>
        <taxon>Massilia</taxon>
    </lineage>
</organism>
<dbReference type="InterPro" id="IPR050882">
    <property type="entry name" value="Prepilin_peptidase/N-MTase"/>
</dbReference>
<dbReference type="PANTHER" id="PTHR30487">
    <property type="entry name" value="TYPE 4 PREPILIN-LIKE PROTEINS LEADER PEPTIDE-PROCESSING ENZYME"/>
    <property type="match status" value="1"/>
</dbReference>
<keyword evidence="2" id="KW-1133">Transmembrane helix</keyword>
<sequence>MPVKQYLDVALILLVSIAAVNDLATRRIPNRLLLAGLVCAFFLHAYSADPASSVLSALGGMGVGFVVFLPFYLLHGMAAGDVKMIATVGAFIGPAEAFHVAMLSWCVGGLMALLMVACRGRLSMLLSNVGRMLGGALIPGVGIAAPGQTSVGSMPYGVAIAIGTMTVLVRDYS</sequence>
<evidence type="ECO:0000313" key="4">
    <source>
        <dbReference type="EMBL" id="MFC5552282.1"/>
    </source>
</evidence>
<dbReference type="Proteomes" id="UP001596086">
    <property type="component" value="Unassembled WGS sequence"/>
</dbReference>
<name>A0ABW0S663_9BURK</name>
<gene>
    <name evidence="4" type="ORF">ACFPO9_27515</name>
</gene>
<evidence type="ECO:0000313" key="5">
    <source>
        <dbReference type="Proteomes" id="UP001596086"/>
    </source>
</evidence>
<proteinExistence type="inferred from homology"/>
<dbReference type="RefSeq" id="WP_379777587.1">
    <property type="nucleotide sequence ID" value="NZ_JBHSMZ010000026.1"/>
</dbReference>
<feature type="transmembrane region" description="Helical" evidence="2">
    <location>
        <begin position="95"/>
        <end position="117"/>
    </location>
</feature>
<evidence type="ECO:0000259" key="3">
    <source>
        <dbReference type="Pfam" id="PF01478"/>
    </source>
</evidence>
<dbReference type="InterPro" id="IPR000045">
    <property type="entry name" value="Prepilin_IV_endopep_pep"/>
</dbReference>
<accession>A0ABW0S663</accession>
<comment type="similarity">
    <text evidence="1">Belongs to the peptidase A24 family.</text>
</comment>
<comment type="caution">
    <text evidence="4">The sequence shown here is derived from an EMBL/GenBank/DDBJ whole genome shotgun (WGS) entry which is preliminary data.</text>
</comment>
<feature type="transmembrane region" description="Helical" evidence="2">
    <location>
        <begin position="54"/>
        <end position="74"/>
    </location>
</feature>
<dbReference type="PANTHER" id="PTHR30487:SF0">
    <property type="entry name" value="PREPILIN LEADER PEPTIDASE_N-METHYLTRANSFERASE-RELATED"/>
    <property type="match status" value="1"/>
</dbReference>
<reference evidence="5" key="1">
    <citation type="journal article" date="2019" name="Int. J. Syst. Evol. Microbiol.">
        <title>The Global Catalogue of Microorganisms (GCM) 10K type strain sequencing project: providing services to taxonomists for standard genome sequencing and annotation.</title>
        <authorList>
            <consortium name="The Broad Institute Genomics Platform"/>
            <consortium name="The Broad Institute Genome Sequencing Center for Infectious Disease"/>
            <person name="Wu L."/>
            <person name="Ma J."/>
        </authorList>
    </citation>
    <scope>NUCLEOTIDE SEQUENCE [LARGE SCALE GENOMIC DNA]</scope>
    <source>
        <strain evidence="5">CGMCC 4.5798</strain>
    </source>
</reference>
<keyword evidence="5" id="KW-1185">Reference proteome</keyword>
<keyword evidence="2" id="KW-0812">Transmembrane</keyword>
<evidence type="ECO:0000256" key="2">
    <source>
        <dbReference type="SAM" id="Phobius"/>
    </source>
</evidence>
<evidence type="ECO:0000256" key="1">
    <source>
        <dbReference type="ARBA" id="ARBA00005801"/>
    </source>
</evidence>